<feature type="region of interest" description="Disordered" evidence="7">
    <location>
        <begin position="981"/>
        <end position="1000"/>
    </location>
</feature>
<evidence type="ECO:0000259" key="8">
    <source>
        <dbReference type="PROSITE" id="PS50004"/>
    </source>
</evidence>
<feature type="domain" description="C2" evidence="8">
    <location>
        <begin position="1544"/>
        <end position="1667"/>
    </location>
</feature>
<keyword evidence="11" id="KW-1185">Reference proteome</keyword>
<dbReference type="GO" id="GO:0070382">
    <property type="term" value="C:exocytic vesicle"/>
    <property type="evidence" value="ECO:0007669"/>
    <property type="project" value="TreeGrafter"/>
</dbReference>
<feature type="compositionally biased region" description="Polar residues" evidence="7">
    <location>
        <begin position="830"/>
        <end position="839"/>
    </location>
</feature>
<dbReference type="CDD" id="cd04020">
    <property type="entry name" value="C2B_SLP_1-2-3-4"/>
    <property type="match status" value="1"/>
</dbReference>
<feature type="compositionally biased region" description="Polar residues" evidence="7">
    <location>
        <begin position="1171"/>
        <end position="1187"/>
    </location>
</feature>
<reference evidence="10" key="2">
    <citation type="submission" date="2025-08" db="UniProtKB">
        <authorList>
            <consortium name="Ensembl"/>
        </authorList>
    </citation>
    <scope>IDENTIFICATION</scope>
</reference>
<reference evidence="10 11" key="1">
    <citation type="submission" date="2020-10" db="EMBL/GenBank/DDBJ databases">
        <title>Pygocentrus nattereri (red-bellied piranha) genome, fPygNat1, primary haplotype.</title>
        <authorList>
            <person name="Myers G."/>
            <person name="Meyer A."/>
            <person name="Karagic N."/>
            <person name="Pippel M."/>
            <person name="Winkler S."/>
            <person name="Tracey A."/>
            <person name="Wood J."/>
            <person name="Formenti G."/>
            <person name="Howe K."/>
            <person name="Fedrigo O."/>
            <person name="Jarvis E.D."/>
        </authorList>
    </citation>
    <scope>NUCLEOTIDE SEQUENCE [LARGE SCALE GENOMIC DNA]</scope>
</reference>
<dbReference type="GO" id="GO:0006887">
    <property type="term" value="P:exocytosis"/>
    <property type="evidence" value="ECO:0007669"/>
    <property type="project" value="UniProtKB-KW"/>
</dbReference>
<dbReference type="PANTHER" id="PTHR45716">
    <property type="entry name" value="BITESIZE, ISOFORM I"/>
    <property type="match status" value="1"/>
</dbReference>
<feature type="domain" description="RabBD" evidence="9">
    <location>
        <begin position="1"/>
        <end position="57"/>
    </location>
</feature>
<protein>
    <recommendedName>
        <fullName evidence="6">Synaptotagmin-like protein 2</fullName>
    </recommendedName>
</protein>
<dbReference type="RefSeq" id="XP_017566541.1">
    <property type="nucleotide sequence ID" value="XM_017711052.2"/>
</dbReference>
<feature type="compositionally biased region" description="Basic and acidic residues" evidence="7">
    <location>
        <begin position="717"/>
        <end position="727"/>
    </location>
</feature>
<dbReference type="GO" id="GO:0031267">
    <property type="term" value="F:small GTPase binding"/>
    <property type="evidence" value="ECO:0007669"/>
    <property type="project" value="InterPro"/>
</dbReference>
<feature type="compositionally biased region" description="Polar residues" evidence="7">
    <location>
        <begin position="938"/>
        <end position="948"/>
    </location>
</feature>
<feature type="compositionally biased region" description="Low complexity" evidence="7">
    <location>
        <begin position="348"/>
        <end position="361"/>
    </location>
</feature>
<proteinExistence type="predicted"/>
<feature type="compositionally biased region" description="Basic and acidic residues" evidence="7">
    <location>
        <begin position="1383"/>
        <end position="1393"/>
    </location>
</feature>
<feature type="compositionally biased region" description="Basic and acidic residues" evidence="7">
    <location>
        <begin position="659"/>
        <end position="678"/>
    </location>
</feature>
<feature type="region of interest" description="Disordered" evidence="7">
    <location>
        <begin position="650"/>
        <end position="686"/>
    </location>
</feature>
<evidence type="ECO:0000256" key="3">
    <source>
        <dbReference type="ARBA" id="ARBA00022483"/>
    </source>
</evidence>
<feature type="region of interest" description="Disordered" evidence="7">
    <location>
        <begin position="1434"/>
        <end position="1473"/>
    </location>
</feature>
<feature type="compositionally biased region" description="Polar residues" evidence="7">
    <location>
        <begin position="305"/>
        <end position="321"/>
    </location>
</feature>
<feature type="compositionally biased region" description="Polar residues" evidence="7">
    <location>
        <begin position="98"/>
        <end position="111"/>
    </location>
</feature>
<dbReference type="InterPro" id="IPR035892">
    <property type="entry name" value="C2_domain_sf"/>
</dbReference>
<feature type="compositionally biased region" description="Basic and acidic residues" evidence="7">
    <location>
        <begin position="1132"/>
        <end position="1155"/>
    </location>
</feature>
<feature type="compositionally biased region" description="Low complexity" evidence="7">
    <location>
        <begin position="216"/>
        <end position="278"/>
    </location>
</feature>
<dbReference type="PROSITE" id="PS50916">
    <property type="entry name" value="RABBD"/>
    <property type="match status" value="1"/>
</dbReference>
<dbReference type="InterPro" id="IPR010911">
    <property type="entry name" value="Rab_BD"/>
</dbReference>
<feature type="region of interest" description="Disordered" evidence="7">
    <location>
        <begin position="1024"/>
        <end position="1051"/>
    </location>
</feature>
<feature type="compositionally biased region" description="Polar residues" evidence="7">
    <location>
        <begin position="417"/>
        <end position="427"/>
    </location>
</feature>
<dbReference type="SMART" id="SM00239">
    <property type="entry name" value="C2"/>
    <property type="match status" value="2"/>
</dbReference>
<dbReference type="FunFam" id="2.60.40.150:FF:000006">
    <property type="entry name" value="Synaptotagmin-like 5, isoform CRA_a"/>
    <property type="match status" value="1"/>
</dbReference>
<dbReference type="OMA" id="CEDSYPR"/>
<feature type="compositionally biased region" description="Polar residues" evidence="7">
    <location>
        <begin position="863"/>
        <end position="888"/>
    </location>
</feature>
<feature type="region of interest" description="Disordered" evidence="7">
    <location>
        <begin position="1485"/>
        <end position="1523"/>
    </location>
</feature>
<comment type="subcellular location">
    <subcellularLocation>
        <location evidence="1">Cell membrane</location>
    </subcellularLocation>
</comment>
<dbReference type="Pfam" id="PF00168">
    <property type="entry name" value="C2"/>
    <property type="match status" value="2"/>
</dbReference>
<feature type="compositionally biased region" description="Polar residues" evidence="7">
    <location>
        <begin position="896"/>
        <end position="909"/>
    </location>
</feature>
<dbReference type="GeneID" id="108435294"/>
<feature type="region of interest" description="Disordered" evidence="7">
    <location>
        <begin position="1111"/>
        <end position="1308"/>
    </location>
</feature>
<keyword evidence="3" id="KW-0268">Exocytosis</keyword>
<dbReference type="GO" id="GO:0005886">
    <property type="term" value="C:plasma membrane"/>
    <property type="evidence" value="ECO:0007669"/>
    <property type="project" value="UniProtKB-SubCell"/>
</dbReference>
<dbReference type="STRING" id="42514.ENSPNAP00000006908"/>
<keyword evidence="2" id="KW-1003">Cell membrane</keyword>
<name>A0A3B4C5B7_PYGNA</name>
<feature type="compositionally biased region" description="Basic and acidic residues" evidence="7">
    <location>
        <begin position="467"/>
        <end position="488"/>
    </location>
</feature>
<dbReference type="FunFam" id="2.60.40.150:FF:000040">
    <property type="entry name" value="synaptotagmin-like protein 2 isoform X2"/>
    <property type="match status" value="1"/>
</dbReference>
<feature type="compositionally biased region" description="Polar residues" evidence="7">
    <location>
        <begin position="1111"/>
        <end position="1121"/>
    </location>
</feature>
<feature type="compositionally biased region" description="Basic and acidic residues" evidence="7">
    <location>
        <begin position="981"/>
        <end position="994"/>
    </location>
</feature>
<dbReference type="PANTHER" id="PTHR45716:SF5">
    <property type="entry name" value="SYNAPTOTAGMIN-LIKE PROTEIN 2"/>
    <property type="match status" value="1"/>
</dbReference>
<evidence type="ECO:0000259" key="9">
    <source>
        <dbReference type="PROSITE" id="PS50916"/>
    </source>
</evidence>
<evidence type="ECO:0000256" key="7">
    <source>
        <dbReference type="SAM" id="MobiDB-lite"/>
    </source>
</evidence>
<sequence>MIDLSYLTEEEQEMIMTVLKRDEELKKAEEERIKQLQKVGPEQGKLKYMTGEWFYEAKSQRHQDRIHGSDIIMASMKQKKPMTVEFLTQSWRERSSKSNDAMTAKPGTSDSLKSETSEAQQDRMNLGMRSPSRPRHNPFNTVPINLDLEELNSQLPNGAPGPKAKKASVRETLPPLKSREATETEMKSEDSDTLQELAPRQKPVPKKRTKLYKLNSVSDNTSSVSSRSVSTSSGIRSPVSTQSVSTSSSITSPMSTPSVSTISDSTSTVSTQSASVSSGLRSPPPRGILKHSSSCSSSDSNIKSQLPQPLNRLSSVPTNSALEEAFEEHAVTKERTTSPLNTKDEEPLSSSSPLKSIVPKSRLPVRSPVPLNSSEQKAQEKPKIQPRLSLTSSNRSDDEQKTTGIMHTDTQKHENNNTHNWLTSAEPENQHEHKPLSIPGPTAKSTLEAPLDNSLNESTVPQISQYKLKEEGHKLPKNQNEKTQEQRYHPQTNVDQHEYEASNRVETSQKVEAPCPVSSSQIADANLEPESGYSPPTFNMQTKPNIKTDDYKHALLVDSHAPNPSEEQGDSIAKVLEWFSRSSDSSDKLDSEGSVRADMEDDTKIEDIDFEDEINLRAKPEDNVYLIIPKQNNEKTPKTNDLVFKEGDWGEELSVNEPEPLRKTQDVRQERFESKPSRVEPLPVTGSSTYMSFQMDICEKGSSGNKCIEVACKNEERSNVDKLKGTENKQTQHQLKETVDHDENQPPKIANLKSFWERGNTGPKILVSRSSMNSEKENKDVNQDNAGKKVRDDVEEPPSVELNSKANYAVDETKEQASVKEGLNVDDSKNIVSTGTNYESKQETIIKDMQPPWSFTNHKKDTAVSNSPSDTDVTPLTHLKSSSPSLDNGSFVDGQGNENVRGTMSVNSSEGDRMSPALLELDHKTKTEESQVRPGSPPKSSTYMQQENPVPLAKQSGQQQDNRAERIKQLKLFWEKEKREPRINVRSSAADDTKSSVTSSAKLNKRFTKSEFDLRSIGTELDDEFEDRGRQSPNFTFLPLRDKSATSEGMNSSQFKALRDFWAGSSAKHTPSLESQRPLSPEVKLLSPKAEIHKEHSPVDAKLYLNQSLYPNQSDKTNFTGLGNDVGSVKPPRTDRAFQSSSKERTSATRPDPDCKANFFYKPSGDPDLLRSSNSPQPRRGSQSSLKDTVPPKPPGMLNKESRQPARRSSKGLINGRGNSLRRATSMFTVNIDDEDQPHLQSKKAPDINLPQLKKATEVSMSPSKKSPEATVQVKKSPEITKNREKISERRPSRTSEDSDSQPLARSFVPRDYQHYLGITENKGVFTPPQVTEQMSEIVCTPFEMSPDTDRSLRCSPVQASTPAGSAELRARRGSLGQRHNTHNSEDLDHGTLHTVDKWSHSQTSSDRDEEGPVQGALRRAAVRPIYHKSLEDITAIPRPTRKSNQMDDSLPISYDNSSTPSPPSSSFSDPEHLRKLSKSVPAFLQNENNGGESDSTSEYSSHSGMQWQNSRPRTNLRSNSASASSVSGSVISVYSGDFTSVEVQGTIQFSLNYVQKLREFHIFVVQCKNLASVDPKRNRSDPYVKSYLIPDSSNLGKRKTSVKKRTLNPTYNEILRYRVRMEYLKTQILNLSVWHNDTFGRNSFLGEIEIDLSTWDFGNTKINSLSLKSRNTSSLQRAEDRGEMRLAIRFLPQLSHSNTVPNSGEVHIWVKDCKNLPVIRGAAIDPFVKCFVLPDTSKKSRQKTRVLKRTTNPLFNHTMVYDGFRAEDLKEACVELTVWDRDRLANHLLGGLRLSLGTGKSYGVKVDWMDSTAEEAALWERMMESPNEWVEDVLPLRMVTTAKSTWK</sequence>
<dbReference type="GO" id="GO:0072554">
    <property type="term" value="P:blood vessel lumenization"/>
    <property type="evidence" value="ECO:0007669"/>
    <property type="project" value="Ensembl"/>
</dbReference>
<evidence type="ECO:0000256" key="6">
    <source>
        <dbReference type="ARBA" id="ARBA00072164"/>
    </source>
</evidence>
<dbReference type="SUPFAM" id="SSF49562">
    <property type="entry name" value="C2 domain (Calcium/lipid-binding domain, CaLB)"/>
    <property type="match status" value="2"/>
</dbReference>
<dbReference type="Ensembl" id="ENSPNAT00000002722.2">
    <property type="protein sequence ID" value="ENSPNAP00000006908.1"/>
    <property type="gene ID" value="ENSPNAG00000002429.2"/>
</dbReference>
<feature type="region of interest" description="Disordered" evidence="7">
    <location>
        <begin position="717"/>
        <end position="968"/>
    </location>
</feature>
<feature type="compositionally biased region" description="Basic and acidic residues" evidence="7">
    <location>
        <begin position="327"/>
        <end position="346"/>
    </location>
</feature>
<feature type="compositionally biased region" description="Polar residues" evidence="7">
    <location>
        <begin position="534"/>
        <end position="545"/>
    </location>
</feature>
<feature type="compositionally biased region" description="Basic and acidic residues" evidence="7">
    <location>
        <begin position="495"/>
        <end position="509"/>
    </location>
</feature>
<dbReference type="GO" id="GO:0006886">
    <property type="term" value="P:intracellular protein transport"/>
    <property type="evidence" value="ECO:0007669"/>
    <property type="project" value="InterPro"/>
</dbReference>
<feature type="compositionally biased region" description="Basic and acidic residues" evidence="7">
    <location>
        <begin position="584"/>
        <end position="598"/>
    </location>
</feature>
<organism evidence="10 11">
    <name type="scientific">Pygocentrus nattereri</name>
    <name type="common">Red-bellied piranha</name>
    <dbReference type="NCBI Taxonomy" id="42514"/>
    <lineage>
        <taxon>Eukaryota</taxon>
        <taxon>Metazoa</taxon>
        <taxon>Chordata</taxon>
        <taxon>Craniata</taxon>
        <taxon>Vertebrata</taxon>
        <taxon>Euteleostomi</taxon>
        <taxon>Actinopterygii</taxon>
        <taxon>Neopterygii</taxon>
        <taxon>Teleostei</taxon>
        <taxon>Ostariophysi</taxon>
        <taxon>Characiformes</taxon>
        <taxon>Characoidei</taxon>
        <taxon>Pygocentrus</taxon>
    </lineage>
</organism>
<evidence type="ECO:0000256" key="2">
    <source>
        <dbReference type="ARBA" id="ARBA00022475"/>
    </source>
</evidence>
<evidence type="ECO:0000256" key="1">
    <source>
        <dbReference type="ARBA" id="ARBA00004236"/>
    </source>
</evidence>
<feature type="compositionally biased region" description="Low complexity" evidence="7">
    <location>
        <begin position="1494"/>
        <end position="1504"/>
    </location>
</feature>
<evidence type="ECO:0000256" key="4">
    <source>
        <dbReference type="ARBA" id="ARBA00022737"/>
    </source>
</evidence>
<dbReference type="OrthoDB" id="195679at2759"/>
<feature type="region of interest" description="Disordered" evidence="7">
    <location>
        <begin position="86"/>
        <end position="545"/>
    </location>
</feature>
<feature type="region of interest" description="Disordered" evidence="7">
    <location>
        <begin position="1346"/>
        <end position="1393"/>
    </location>
</feature>
<dbReference type="GO" id="GO:0042043">
    <property type="term" value="F:neurexin family protein binding"/>
    <property type="evidence" value="ECO:0007669"/>
    <property type="project" value="TreeGrafter"/>
</dbReference>
<feature type="domain" description="C2" evidence="8">
    <location>
        <begin position="1681"/>
        <end position="1810"/>
    </location>
</feature>
<evidence type="ECO:0000256" key="5">
    <source>
        <dbReference type="ARBA" id="ARBA00023136"/>
    </source>
</evidence>
<feature type="compositionally biased region" description="Basic and acidic residues" evidence="7">
    <location>
        <begin position="734"/>
        <end position="745"/>
    </location>
</feature>
<feature type="compositionally biased region" description="Polar residues" evidence="7">
    <location>
        <begin position="453"/>
        <end position="465"/>
    </location>
</feature>
<evidence type="ECO:0000313" key="10">
    <source>
        <dbReference type="Ensembl" id="ENSPNAP00000006908.1"/>
    </source>
</evidence>
<feature type="compositionally biased region" description="Basic and acidic residues" evidence="7">
    <location>
        <begin position="177"/>
        <end position="190"/>
    </location>
</feature>
<reference evidence="10" key="3">
    <citation type="submission" date="2025-09" db="UniProtKB">
        <authorList>
            <consortium name="Ensembl"/>
        </authorList>
    </citation>
    <scope>IDENTIFICATION</scope>
</reference>
<feature type="compositionally biased region" description="Basic and acidic residues" evidence="7">
    <location>
        <begin position="774"/>
        <end position="792"/>
    </location>
</feature>
<dbReference type="CTD" id="572466"/>
<feature type="compositionally biased region" description="Low complexity" evidence="7">
    <location>
        <begin position="292"/>
        <end position="304"/>
    </location>
</feature>
<dbReference type="Proteomes" id="UP001501920">
    <property type="component" value="Chromosome 17"/>
</dbReference>
<dbReference type="Gene3D" id="6.10.250.3000">
    <property type="match status" value="1"/>
</dbReference>
<dbReference type="InterPro" id="IPR000008">
    <property type="entry name" value="C2_dom"/>
</dbReference>
<feature type="compositionally biased region" description="Basic and acidic residues" evidence="7">
    <location>
        <begin position="920"/>
        <end position="931"/>
    </location>
</feature>
<dbReference type="InterPro" id="IPR043567">
    <property type="entry name" value="SYTL1-5_C2B"/>
</dbReference>
<accession>A0A3B4C5B7</accession>
<feature type="compositionally biased region" description="Basic and acidic residues" evidence="7">
    <location>
        <begin position="1276"/>
        <end position="1297"/>
    </location>
</feature>
<dbReference type="Gene3D" id="2.60.40.150">
    <property type="entry name" value="C2 domain"/>
    <property type="match status" value="2"/>
</dbReference>
<keyword evidence="4" id="KW-0677">Repeat</keyword>
<feature type="region of interest" description="Disordered" evidence="7">
    <location>
        <begin position="580"/>
        <end position="606"/>
    </location>
</feature>
<dbReference type="CDD" id="cd08393">
    <property type="entry name" value="C2A_SLP-1_2"/>
    <property type="match status" value="1"/>
</dbReference>
<dbReference type="GeneTree" id="ENSGT00940000166822"/>
<feature type="compositionally biased region" description="Polar residues" evidence="7">
    <location>
        <begin position="1505"/>
        <end position="1518"/>
    </location>
</feature>
<keyword evidence="5" id="KW-0472">Membrane</keyword>
<evidence type="ECO:0000313" key="11">
    <source>
        <dbReference type="Proteomes" id="UP001501920"/>
    </source>
</evidence>
<dbReference type="PROSITE" id="PS50004">
    <property type="entry name" value="C2"/>
    <property type="match status" value="2"/>
</dbReference>